<evidence type="ECO:0000256" key="2">
    <source>
        <dbReference type="ARBA" id="ARBA00022598"/>
    </source>
</evidence>
<comment type="pathway">
    <text evidence="1">Purine metabolism; 7-cyano-7-deazaguanine biosynthesis.</text>
</comment>
<comment type="catalytic activity">
    <reaction evidence="9">
        <text>7-carboxy-7-carbaguanine + NH4(+) + 2 ATP = 7-cyano-7-carbaguanine + 2 AMP + 2 diphosphate + 2 H(+)</text>
        <dbReference type="Rhea" id="RHEA:27982"/>
        <dbReference type="ChEBI" id="CHEBI:15378"/>
        <dbReference type="ChEBI" id="CHEBI:28938"/>
        <dbReference type="ChEBI" id="CHEBI:30616"/>
        <dbReference type="ChEBI" id="CHEBI:33019"/>
        <dbReference type="ChEBI" id="CHEBI:45075"/>
        <dbReference type="ChEBI" id="CHEBI:61036"/>
        <dbReference type="ChEBI" id="CHEBI:456215"/>
        <dbReference type="EC" id="6.3.4.20"/>
    </reaction>
</comment>
<keyword evidence="3" id="KW-0479">Metal-binding</keyword>
<dbReference type="PANTHER" id="PTHR42914:SF1">
    <property type="entry name" value="7-CYANO-7-DEAZAGUANINE SYNTHASE"/>
    <property type="match status" value="1"/>
</dbReference>
<dbReference type="GO" id="GO:0046872">
    <property type="term" value="F:metal ion binding"/>
    <property type="evidence" value="ECO:0007669"/>
    <property type="project" value="UniProtKB-KW"/>
</dbReference>
<dbReference type="SUPFAM" id="SSF52402">
    <property type="entry name" value="Adenine nucleotide alpha hydrolases-like"/>
    <property type="match status" value="1"/>
</dbReference>
<organism evidence="10 11">
    <name type="scientific">Aerosakkonema funiforme FACHB-1375</name>
    <dbReference type="NCBI Taxonomy" id="2949571"/>
    <lineage>
        <taxon>Bacteria</taxon>
        <taxon>Bacillati</taxon>
        <taxon>Cyanobacteriota</taxon>
        <taxon>Cyanophyceae</taxon>
        <taxon>Oscillatoriophycideae</taxon>
        <taxon>Aerosakkonematales</taxon>
        <taxon>Aerosakkonemataceae</taxon>
        <taxon>Aerosakkonema</taxon>
    </lineage>
</organism>
<reference evidence="10" key="1">
    <citation type="journal article" date="2015" name="ISME J.">
        <title>Draft Genome Sequence of Streptomyces incarnatus NRRL8089, which Produces the Nucleoside Antibiotic Sinefungin.</title>
        <authorList>
            <person name="Oshima K."/>
            <person name="Hattori M."/>
            <person name="Shimizu H."/>
            <person name="Fukuda K."/>
            <person name="Nemoto M."/>
            <person name="Inagaki K."/>
            <person name="Tamura T."/>
        </authorList>
    </citation>
    <scope>NUCLEOTIDE SEQUENCE</scope>
    <source>
        <strain evidence="10">FACHB-1375</strain>
    </source>
</reference>
<evidence type="ECO:0000256" key="3">
    <source>
        <dbReference type="ARBA" id="ARBA00022723"/>
    </source>
</evidence>
<evidence type="ECO:0000313" key="10">
    <source>
        <dbReference type="EMBL" id="MBD2186430.1"/>
    </source>
</evidence>
<dbReference type="Pfam" id="PF06508">
    <property type="entry name" value="QueC"/>
    <property type="match status" value="2"/>
</dbReference>
<dbReference type="EC" id="6.3.4.20" evidence="8"/>
<evidence type="ECO:0000256" key="1">
    <source>
        <dbReference type="ARBA" id="ARBA00005061"/>
    </source>
</evidence>
<gene>
    <name evidence="10" type="ORF">H6G03_36180</name>
</gene>
<dbReference type="InterPro" id="IPR014729">
    <property type="entry name" value="Rossmann-like_a/b/a_fold"/>
</dbReference>
<comment type="caution">
    <text evidence="10">The sequence shown here is derived from an EMBL/GenBank/DDBJ whole genome shotgun (WGS) entry which is preliminary data.</text>
</comment>
<dbReference type="GO" id="GO:0005524">
    <property type="term" value="F:ATP binding"/>
    <property type="evidence" value="ECO:0007669"/>
    <property type="project" value="UniProtKB-KW"/>
</dbReference>
<evidence type="ECO:0000256" key="5">
    <source>
        <dbReference type="ARBA" id="ARBA00022833"/>
    </source>
</evidence>
<dbReference type="RefSeq" id="WP_190475755.1">
    <property type="nucleotide sequence ID" value="NZ_JACJPW010000209.1"/>
</dbReference>
<comment type="similarity">
    <text evidence="7">Belongs to the QueC family.</text>
</comment>
<dbReference type="GO" id="GO:0016874">
    <property type="term" value="F:ligase activity"/>
    <property type="evidence" value="ECO:0007669"/>
    <property type="project" value="UniProtKB-KW"/>
</dbReference>
<evidence type="ECO:0000256" key="7">
    <source>
        <dbReference type="ARBA" id="ARBA00037993"/>
    </source>
</evidence>
<protein>
    <recommendedName>
        <fullName evidence="8">7-cyano-7-deazaguanine synthase</fullName>
        <ecNumber evidence="8">6.3.4.20</ecNumber>
    </recommendedName>
</protein>
<keyword evidence="11" id="KW-1185">Reference proteome</keyword>
<dbReference type="EMBL" id="JACJPW010000209">
    <property type="protein sequence ID" value="MBD2186430.1"/>
    <property type="molecule type" value="Genomic_DNA"/>
</dbReference>
<dbReference type="AlphaFoldDB" id="A0A926VM28"/>
<sequence length="188" mass="20516">MLPSDAQINLLLGGGIDSSALIAFYLARGATVRGIHFNYGQPSLDGERRSILALSQHYAIPLTTVDLGLSIVSAQGEYHCRNATLLLAAASIFPAKQGRFSIGIHSGTSYYDCSKIFMADIQRIFDGYFGGCIQVEAPFLEFTKADIFNFCTLAQVPVELTFSCERRGDFPCGQCSSCLDRRILHESS</sequence>
<keyword evidence="6" id="KW-0067">ATP-binding</keyword>
<evidence type="ECO:0000256" key="6">
    <source>
        <dbReference type="ARBA" id="ARBA00022840"/>
    </source>
</evidence>
<keyword evidence="4" id="KW-0547">Nucleotide-binding</keyword>
<dbReference type="Proteomes" id="UP000641646">
    <property type="component" value="Unassembled WGS sequence"/>
</dbReference>
<dbReference type="Gene3D" id="3.40.50.620">
    <property type="entry name" value="HUPs"/>
    <property type="match status" value="1"/>
</dbReference>
<dbReference type="PANTHER" id="PTHR42914">
    <property type="entry name" value="7-CYANO-7-DEAZAGUANINE SYNTHASE"/>
    <property type="match status" value="1"/>
</dbReference>
<dbReference type="InterPro" id="IPR018317">
    <property type="entry name" value="QueC"/>
</dbReference>
<evidence type="ECO:0000256" key="4">
    <source>
        <dbReference type="ARBA" id="ARBA00022741"/>
    </source>
</evidence>
<evidence type="ECO:0000256" key="8">
    <source>
        <dbReference type="ARBA" id="ARBA00039149"/>
    </source>
</evidence>
<evidence type="ECO:0000313" key="11">
    <source>
        <dbReference type="Proteomes" id="UP000641646"/>
    </source>
</evidence>
<accession>A0A926VM28</accession>
<name>A0A926VM28_9CYAN</name>
<proteinExistence type="inferred from homology"/>
<keyword evidence="5" id="KW-0862">Zinc</keyword>
<keyword evidence="2" id="KW-0436">Ligase</keyword>
<reference evidence="10" key="2">
    <citation type="submission" date="2020-08" db="EMBL/GenBank/DDBJ databases">
        <authorList>
            <person name="Chen M."/>
            <person name="Teng W."/>
            <person name="Zhao L."/>
            <person name="Hu C."/>
            <person name="Zhou Y."/>
            <person name="Han B."/>
            <person name="Song L."/>
            <person name="Shu W."/>
        </authorList>
    </citation>
    <scope>NUCLEOTIDE SEQUENCE</scope>
    <source>
        <strain evidence="10">FACHB-1375</strain>
    </source>
</reference>
<evidence type="ECO:0000256" key="9">
    <source>
        <dbReference type="ARBA" id="ARBA00047890"/>
    </source>
</evidence>